<feature type="transmembrane region" description="Helical" evidence="1">
    <location>
        <begin position="43"/>
        <end position="61"/>
    </location>
</feature>
<evidence type="ECO:0000313" key="3">
    <source>
        <dbReference type="Proteomes" id="UP000282423"/>
    </source>
</evidence>
<comment type="caution">
    <text evidence="2">The sequence shown here is derived from an EMBL/GenBank/DDBJ whole genome shotgun (WGS) entry which is preliminary data.</text>
</comment>
<evidence type="ECO:0000256" key="1">
    <source>
        <dbReference type="SAM" id="Phobius"/>
    </source>
</evidence>
<dbReference type="EMBL" id="RBWS01000006">
    <property type="protein sequence ID" value="RKO72084.1"/>
    <property type="molecule type" value="Genomic_DNA"/>
</dbReference>
<dbReference type="AlphaFoldDB" id="A0A420W0I0"/>
<reference evidence="2 3" key="1">
    <citation type="submission" date="2018-10" db="EMBL/GenBank/DDBJ databases">
        <title>Sphingobacterium sp. M05W1-28.</title>
        <authorList>
            <person name="Cai H."/>
        </authorList>
    </citation>
    <scope>NUCLEOTIDE SEQUENCE [LARGE SCALE GENOMIC DNA]</scope>
    <source>
        <strain evidence="2 3">M05W1-28</strain>
    </source>
</reference>
<keyword evidence="1" id="KW-1133">Transmembrane helix</keyword>
<proteinExistence type="predicted"/>
<gene>
    <name evidence="2" type="ORF">D7322_08285</name>
</gene>
<dbReference type="Proteomes" id="UP000282423">
    <property type="component" value="Unassembled WGS sequence"/>
</dbReference>
<organism evidence="2 3">
    <name type="scientific">Sphingobacterium puteale</name>
    <dbReference type="NCBI Taxonomy" id="2420510"/>
    <lineage>
        <taxon>Bacteria</taxon>
        <taxon>Pseudomonadati</taxon>
        <taxon>Bacteroidota</taxon>
        <taxon>Sphingobacteriia</taxon>
        <taxon>Sphingobacteriales</taxon>
        <taxon>Sphingobacteriaceae</taxon>
        <taxon>Sphingobacterium</taxon>
    </lineage>
</organism>
<evidence type="ECO:0000313" key="2">
    <source>
        <dbReference type="EMBL" id="RKO72084.1"/>
    </source>
</evidence>
<name>A0A420W0I0_9SPHI</name>
<keyword evidence="3" id="KW-1185">Reference proteome</keyword>
<accession>A0A420W0I0</accession>
<protein>
    <submittedName>
        <fullName evidence="2">Uncharacterized protein</fullName>
    </submittedName>
</protein>
<sequence>MKGENNKDELSRLWSMLSQMLPPIGFFLYVKHRKPFPNKAKKTFRNALIGLPIAIVSGYVFNKTTS</sequence>
<feature type="transmembrane region" description="Helical" evidence="1">
    <location>
        <begin position="12"/>
        <end position="31"/>
    </location>
</feature>
<keyword evidence="1" id="KW-0812">Transmembrane</keyword>
<keyword evidence="1" id="KW-0472">Membrane</keyword>